<dbReference type="PANTHER" id="PTHR31679:SF2">
    <property type="entry name" value="PEROXISOMAL MEMBRANE PROTEIN PEX30-RELATED"/>
    <property type="match status" value="1"/>
</dbReference>
<comment type="subcellular location">
    <subcellularLocation>
        <location evidence="1">Endomembrane system</location>
        <topology evidence="1">Multi-pass membrane protein</topology>
    </subcellularLocation>
</comment>
<dbReference type="Pfam" id="PF06398">
    <property type="entry name" value="Pex24p"/>
    <property type="match status" value="1"/>
</dbReference>
<dbReference type="InterPro" id="IPR052646">
    <property type="entry name" value="Peroxisomal_PEX28-32"/>
</dbReference>
<reference evidence="9 10" key="1">
    <citation type="submission" date="2015-10" db="EMBL/GenBank/DDBJ databases">
        <title>Genome analyses suggest a sexual origin of heterokaryosis in a supposedly ancient asexual fungus.</title>
        <authorList>
            <person name="Ropars J."/>
            <person name="Sedzielewska K."/>
            <person name="Noel J."/>
            <person name="Charron P."/>
            <person name="Farinelli L."/>
            <person name="Marton T."/>
            <person name="Kruger M."/>
            <person name="Pelin A."/>
            <person name="Brachmann A."/>
            <person name="Corradi N."/>
        </authorList>
    </citation>
    <scope>NUCLEOTIDE SEQUENCE [LARGE SCALE GENOMIC DNA]</scope>
    <source>
        <strain evidence="9 10">A4</strain>
    </source>
</reference>
<dbReference type="GO" id="GO:0012505">
    <property type="term" value="C:endomembrane system"/>
    <property type="evidence" value="ECO:0007669"/>
    <property type="project" value="UniProtKB-SubCell"/>
</dbReference>
<keyword evidence="2 6" id="KW-0812">Transmembrane</keyword>
<feature type="domain" description="Peroxin/Ferlin" evidence="8">
    <location>
        <begin position="363"/>
        <end position="396"/>
    </location>
</feature>
<dbReference type="Proteomes" id="UP000234323">
    <property type="component" value="Unassembled WGS sequence"/>
</dbReference>
<protein>
    <recommendedName>
        <fullName evidence="7 8">Peroxin/Ferlin domain-containing protein</fullName>
    </recommendedName>
</protein>
<dbReference type="GO" id="GO:0005778">
    <property type="term" value="C:peroxisomal membrane"/>
    <property type="evidence" value="ECO:0007669"/>
    <property type="project" value="TreeGrafter"/>
</dbReference>
<gene>
    <name evidence="9" type="ORF">RhiirA4_316952</name>
</gene>
<feature type="transmembrane region" description="Helical" evidence="6">
    <location>
        <begin position="69"/>
        <end position="96"/>
    </location>
</feature>
<feature type="region of interest" description="Disordered" evidence="5">
    <location>
        <begin position="1"/>
        <end position="20"/>
    </location>
</feature>
<organism evidence="9 10">
    <name type="scientific">Rhizophagus irregularis</name>
    <dbReference type="NCBI Taxonomy" id="588596"/>
    <lineage>
        <taxon>Eukaryota</taxon>
        <taxon>Fungi</taxon>
        <taxon>Fungi incertae sedis</taxon>
        <taxon>Mucoromycota</taxon>
        <taxon>Glomeromycotina</taxon>
        <taxon>Glomeromycetes</taxon>
        <taxon>Glomerales</taxon>
        <taxon>Glomeraceae</taxon>
        <taxon>Rhizophagus</taxon>
    </lineage>
</organism>
<evidence type="ECO:0000256" key="3">
    <source>
        <dbReference type="ARBA" id="ARBA00022989"/>
    </source>
</evidence>
<dbReference type="SMART" id="SM00693">
    <property type="entry name" value="DysFN"/>
    <property type="match status" value="1"/>
</dbReference>
<dbReference type="AlphaFoldDB" id="A0A2I1G9S2"/>
<dbReference type="VEuPathDB" id="FungiDB:RhiirA1_417495"/>
<evidence type="ECO:0000256" key="5">
    <source>
        <dbReference type="SAM" id="MobiDB-lite"/>
    </source>
</evidence>
<dbReference type="GO" id="GO:0007031">
    <property type="term" value="P:peroxisome organization"/>
    <property type="evidence" value="ECO:0007669"/>
    <property type="project" value="UniProtKB-ARBA"/>
</dbReference>
<evidence type="ECO:0000256" key="6">
    <source>
        <dbReference type="SAM" id="Phobius"/>
    </source>
</evidence>
<proteinExistence type="predicted"/>
<accession>A0A2I1G9S2</accession>
<dbReference type="SMART" id="SM00694">
    <property type="entry name" value="DysFC"/>
    <property type="match status" value="1"/>
</dbReference>
<feature type="compositionally biased region" description="Low complexity" evidence="5">
    <location>
        <begin position="417"/>
        <end position="429"/>
    </location>
</feature>
<name>A0A2I1G9S2_9GLOM</name>
<dbReference type="EMBL" id="LLXI01000250">
    <property type="protein sequence ID" value="PKY43378.1"/>
    <property type="molecule type" value="Genomic_DNA"/>
</dbReference>
<evidence type="ECO:0000256" key="2">
    <source>
        <dbReference type="ARBA" id="ARBA00022692"/>
    </source>
</evidence>
<evidence type="ECO:0000256" key="1">
    <source>
        <dbReference type="ARBA" id="ARBA00004127"/>
    </source>
</evidence>
<feature type="transmembrane region" description="Helical" evidence="6">
    <location>
        <begin position="169"/>
        <end position="194"/>
    </location>
</feature>
<keyword evidence="10" id="KW-1185">Reference proteome</keyword>
<feature type="region of interest" description="Disordered" evidence="5">
    <location>
        <begin position="402"/>
        <end position="500"/>
    </location>
</feature>
<dbReference type="PANTHER" id="PTHR31679">
    <property type="entry name" value="PEROXISOMAL MEMBRANE PROTEIN PEX30-RELATED"/>
    <property type="match status" value="1"/>
</dbReference>
<evidence type="ECO:0000313" key="9">
    <source>
        <dbReference type="EMBL" id="PKY43378.1"/>
    </source>
</evidence>
<keyword evidence="3 6" id="KW-1133">Transmembrane helix</keyword>
<feature type="domain" description="Peroxin/Ferlin" evidence="7">
    <location>
        <begin position="274"/>
        <end position="354"/>
    </location>
</feature>
<comment type="caution">
    <text evidence="9">The sequence shown here is derived from an EMBL/GenBank/DDBJ whole genome shotgun (WGS) entry which is preliminary data.</text>
</comment>
<feature type="compositionally biased region" description="Low complexity" evidence="5">
    <location>
        <begin position="451"/>
        <end position="467"/>
    </location>
</feature>
<evidence type="ECO:0000259" key="8">
    <source>
        <dbReference type="SMART" id="SM00694"/>
    </source>
</evidence>
<dbReference type="InterPro" id="IPR010482">
    <property type="entry name" value="TECPR1-like_DysF"/>
</dbReference>
<evidence type="ECO:0000259" key="7">
    <source>
        <dbReference type="SMART" id="SM00693"/>
    </source>
</evidence>
<dbReference type="InterPro" id="IPR006614">
    <property type="entry name" value="Peroxin/Ferlin"/>
</dbReference>
<dbReference type="VEuPathDB" id="FungiDB:RhiirFUN_022035"/>
<feature type="transmembrane region" description="Helical" evidence="6">
    <location>
        <begin position="36"/>
        <end position="57"/>
    </location>
</feature>
<evidence type="ECO:0000256" key="4">
    <source>
        <dbReference type="ARBA" id="ARBA00023136"/>
    </source>
</evidence>
<sequence length="500" mass="57608">MPNIKVSTGSPSSSSQISSPPPVDFLYSTPPSITRVLTYTSPFVHFFSYFLSLVTWSTGNPSESCLLVAAWWTICLYPTEIIIYGTHILLLVWIGWKWVEKGKSEKLGKPSSASKSTSQLDLNRTVSEIHAISDKLTSFHALINLIRSNVDWTNSSQTQKVVRGLIYSYPIWLVLTYFVSLTWIFIILGTFGLVWHSPWFKFTRYILIKSPIFHGIMDLICVYVCGGNLSQQGERGGFSVRAFGTLISKAKEQQKKLAGKKDNNNKDENKTCTDLIFRFVIYENQRWWLGLDWTTNLFLNERPAWSDEYNEPTNPKSSFELPPTTTISETPEDSNVLIKKTMEWKWENSDWWIDYDGDVDNDGWQYADNRWNNLSSKSGFRKYTRRRKWVRTARLIETIEKIDKSDESKDDEDQQDQQDQQNQENKQNQKITEISEDFETKENNNKPHPYSLSLNSSNSSDNKSKSLPLISRKANGKFDSESISFTVSSEKENQDGNPIK</sequence>
<keyword evidence="4 6" id="KW-0472">Membrane</keyword>
<evidence type="ECO:0000313" key="10">
    <source>
        <dbReference type="Proteomes" id="UP000234323"/>
    </source>
</evidence>
<dbReference type="VEuPathDB" id="FungiDB:FUN_010180"/>